<dbReference type="Proteomes" id="UP000011116">
    <property type="component" value="Chromosome 2H"/>
</dbReference>
<proteinExistence type="predicted"/>
<feature type="region of interest" description="Disordered" evidence="1">
    <location>
        <begin position="229"/>
        <end position="266"/>
    </location>
</feature>
<dbReference type="Gramene" id="HORVU.MOREX.r2.2HG0133460.1">
    <property type="protein sequence ID" value="HORVU.MOREX.r2.2HG0133460.1.CDS.1"/>
    <property type="gene ID" value="HORVU.MOREX.r2.2HG0133460"/>
</dbReference>
<dbReference type="AlphaFoldDB" id="A0A8I6X6R8"/>
<evidence type="ECO:0000256" key="1">
    <source>
        <dbReference type="SAM" id="MobiDB-lite"/>
    </source>
</evidence>
<name>A0A8I6X6R8_HORVV</name>
<evidence type="ECO:0000313" key="2">
    <source>
        <dbReference type="EnsemblPlants" id="HORVU.MOREX.r3.2HG0161780.1.CDS1"/>
    </source>
</evidence>
<feature type="region of interest" description="Disordered" evidence="1">
    <location>
        <begin position="28"/>
        <end position="56"/>
    </location>
</feature>
<feature type="region of interest" description="Disordered" evidence="1">
    <location>
        <begin position="297"/>
        <end position="318"/>
    </location>
</feature>
<reference evidence="2" key="2">
    <citation type="submission" date="2020-10" db="EMBL/GenBank/DDBJ databases">
        <authorList>
            <person name="Scholz U."/>
            <person name="Mascher M."/>
            <person name="Fiebig A."/>
        </authorList>
    </citation>
    <scope>NUCLEOTIDE SEQUENCE [LARGE SCALE GENOMIC DNA]</scope>
    <source>
        <strain evidence="2">cv. Morex</strain>
    </source>
</reference>
<organism evidence="2 3">
    <name type="scientific">Hordeum vulgare subsp. vulgare</name>
    <name type="common">Domesticated barley</name>
    <dbReference type="NCBI Taxonomy" id="112509"/>
    <lineage>
        <taxon>Eukaryota</taxon>
        <taxon>Viridiplantae</taxon>
        <taxon>Streptophyta</taxon>
        <taxon>Embryophyta</taxon>
        <taxon>Tracheophyta</taxon>
        <taxon>Spermatophyta</taxon>
        <taxon>Magnoliopsida</taxon>
        <taxon>Liliopsida</taxon>
        <taxon>Poales</taxon>
        <taxon>Poaceae</taxon>
        <taxon>BOP clade</taxon>
        <taxon>Pooideae</taxon>
        <taxon>Triticodae</taxon>
        <taxon>Triticeae</taxon>
        <taxon>Hordeinae</taxon>
        <taxon>Hordeum</taxon>
    </lineage>
</organism>
<reference evidence="2" key="3">
    <citation type="submission" date="2022-01" db="UniProtKB">
        <authorList>
            <consortium name="EnsemblPlants"/>
        </authorList>
    </citation>
    <scope>IDENTIFICATION</scope>
    <source>
        <strain evidence="2">subsp. vulgare</strain>
    </source>
</reference>
<dbReference type="Gramene" id="HORVU.MOREX.r3.2HG0161780.1">
    <property type="protein sequence ID" value="HORVU.MOREX.r3.2HG0161780.1.CDS1"/>
    <property type="gene ID" value="HORVU.MOREX.r3.2HG0161780"/>
</dbReference>
<protein>
    <submittedName>
        <fullName evidence="2">Uncharacterized protein</fullName>
    </submittedName>
</protein>
<sequence>MCAHDMPPPLMLGHNNIIFKHIPEPAESARPEEVSNAIGQSDRVTGADEGERKSGMSSQVILVAPVKTGQLVSEGVPAAAPSANVVDGRKAAGIGVGAACQEIVDSFDLCSDRMTFIGDVRERKVKSAAHTYEPSSLERGQVVMGRVASLSPGTNVGDGANCGQDAPAAERKDARVGVAEDASARKDIMVLTLAIRPPSRSPTAPPVDVIPGQDSTVGPAIKVVASGEVSAVDQETDLQSPRVPSGKHVPSPALQDNPSTSGDINGERDLYDLGVATALETGSNKLLSEVARYFGQEAKRAQRPRRRARQGNAPAPPVKFSLRLSEQEAMEDVAAVTLAKDVKLEDEMMPARRNAKRRRH</sequence>
<feature type="compositionally biased region" description="Basic and acidic residues" evidence="1">
    <location>
        <begin position="45"/>
        <end position="54"/>
    </location>
</feature>
<feature type="compositionally biased region" description="Polar residues" evidence="1">
    <location>
        <begin position="254"/>
        <end position="263"/>
    </location>
</feature>
<keyword evidence="3" id="KW-1185">Reference proteome</keyword>
<dbReference type="EnsemblPlants" id="HORVU.MOREX.r3.2HG0161780.1">
    <property type="protein sequence ID" value="HORVU.MOREX.r3.2HG0161780.1.CDS1"/>
    <property type="gene ID" value="HORVU.MOREX.r3.2HG0161780"/>
</dbReference>
<reference evidence="3" key="1">
    <citation type="journal article" date="2012" name="Nature">
        <title>A physical, genetic and functional sequence assembly of the barley genome.</title>
        <authorList>
            <consortium name="The International Barley Genome Sequencing Consortium"/>
            <person name="Mayer K.F."/>
            <person name="Waugh R."/>
            <person name="Brown J.W."/>
            <person name="Schulman A."/>
            <person name="Langridge P."/>
            <person name="Platzer M."/>
            <person name="Fincher G.B."/>
            <person name="Muehlbauer G.J."/>
            <person name="Sato K."/>
            <person name="Close T.J."/>
            <person name="Wise R.P."/>
            <person name="Stein N."/>
        </authorList>
    </citation>
    <scope>NUCLEOTIDE SEQUENCE [LARGE SCALE GENOMIC DNA]</scope>
    <source>
        <strain evidence="3">cv. Morex</strain>
    </source>
</reference>
<accession>A0A8I6X6R8</accession>
<evidence type="ECO:0000313" key="3">
    <source>
        <dbReference type="Proteomes" id="UP000011116"/>
    </source>
</evidence>